<dbReference type="InterPro" id="IPR013538">
    <property type="entry name" value="ASHA1/2-like_C"/>
</dbReference>
<evidence type="ECO:0000313" key="4">
    <source>
        <dbReference type="Proteomes" id="UP001165565"/>
    </source>
</evidence>
<dbReference type="AlphaFoldDB" id="A0AA41ZBY7"/>
<dbReference type="SUPFAM" id="SSF55961">
    <property type="entry name" value="Bet v1-like"/>
    <property type="match status" value="1"/>
</dbReference>
<organism evidence="3 4">
    <name type="scientific">Sphingomonas lycopersici</name>
    <dbReference type="NCBI Taxonomy" id="2951807"/>
    <lineage>
        <taxon>Bacteria</taxon>
        <taxon>Pseudomonadati</taxon>
        <taxon>Pseudomonadota</taxon>
        <taxon>Alphaproteobacteria</taxon>
        <taxon>Sphingomonadales</taxon>
        <taxon>Sphingomonadaceae</taxon>
        <taxon>Sphingomonas</taxon>
    </lineage>
</organism>
<keyword evidence="4" id="KW-1185">Reference proteome</keyword>
<dbReference type="Pfam" id="PF08327">
    <property type="entry name" value="AHSA1"/>
    <property type="match status" value="1"/>
</dbReference>
<name>A0AA41ZBY7_9SPHN</name>
<evidence type="ECO:0000256" key="1">
    <source>
        <dbReference type="ARBA" id="ARBA00006817"/>
    </source>
</evidence>
<feature type="domain" description="Activator of Hsp90 ATPase homologue 1/2-like C-terminal" evidence="2">
    <location>
        <begin position="14"/>
        <end position="150"/>
    </location>
</feature>
<dbReference type="InterPro" id="IPR023393">
    <property type="entry name" value="START-like_dom_sf"/>
</dbReference>
<dbReference type="Proteomes" id="UP001165565">
    <property type="component" value="Unassembled WGS sequence"/>
</dbReference>
<dbReference type="EMBL" id="JANFAV010000028">
    <property type="protein sequence ID" value="MCW6537667.1"/>
    <property type="molecule type" value="Genomic_DNA"/>
</dbReference>
<evidence type="ECO:0000313" key="3">
    <source>
        <dbReference type="EMBL" id="MCW6537667.1"/>
    </source>
</evidence>
<protein>
    <submittedName>
        <fullName evidence="3">SRPBCC domain-containing protein</fullName>
    </submittedName>
</protein>
<gene>
    <name evidence="3" type="ORF">NEE01_23070</name>
</gene>
<accession>A0AA41ZBY7</accession>
<proteinExistence type="inferred from homology"/>
<sequence length="156" mass="17727">MPFQVITQSIRITAEPQEVWDAILDPDAGDNWRNARFTTDWHAGSRIEIVAMIGEKRYRDKGRVIKIEPPSLLQYTYWSRASGLRDIPESYSTITMALEAEGAEAILTVTQAVPPSPVRRGKGWEIGAESGANHVAFYWRMTLPILKRVVEENRRS</sequence>
<dbReference type="RefSeq" id="WP_265271839.1">
    <property type="nucleotide sequence ID" value="NZ_JANFAV010000028.1"/>
</dbReference>
<evidence type="ECO:0000259" key="2">
    <source>
        <dbReference type="Pfam" id="PF08327"/>
    </source>
</evidence>
<dbReference type="Gene3D" id="3.30.530.20">
    <property type="match status" value="1"/>
</dbReference>
<comment type="similarity">
    <text evidence="1">Belongs to the AHA1 family.</text>
</comment>
<reference evidence="3" key="1">
    <citation type="submission" date="2022-06" db="EMBL/GenBank/DDBJ databases">
        <title>Sphingomonas sp. nov. isolated from rhizosphere soil of tomato.</title>
        <authorList>
            <person name="Dong H."/>
            <person name="Gao R."/>
        </authorList>
    </citation>
    <scope>NUCLEOTIDE SEQUENCE</scope>
    <source>
        <strain evidence="3">MMSM24</strain>
    </source>
</reference>
<comment type="caution">
    <text evidence="3">The sequence shown here is derived from an EMBL/GenBank/DDBJ whole genome shotgun (WGS) entry which is preliminary data.</text>
</comment>